<reference evidence="2 3" key="1">
    <citation type="submission" date="2018-03" db="EMBL/GenBank/DDBJ databases">
        <title>Genomic Encyclopedia of Archaeal and Bacterial Type Strains, Phase II (KMG-II): from individual species to whole genera.</title>
        <authorList>
            <person name="Goeker M."/>
        </authorList>
    </citation>
    <scope>NUCLEOTIDE SEQUENCE [LARGE SCALE GENOMIC DNA]</scope>
    <source>
        <strain evidence="2 3">DSM 28354</strain>
    </source>
</reference>
<gene>
    <name evidence="2" type="ORF">CLV58_109174</name>
</gene>
<proteinExistence type="predicted"/>
<evidence type="ECO:0000313" key="2">
    <source>
        <dbReference type="EMBL" id="PRY38447.1"/>
    </source>
</evidence>
<feature type="transmembrane region" description="Helical" evidence="1">
    <location>
        <begin position="91"/>
        <end position="115"/>
    </location>
</feature>
<comment type="caution">
    <text evidence="2">The sequence shown here is derived from an EMBL/GenBank/DDBJ whole genome shotgun (WGS) entry which is preliminary data.</text>
</comment>
<keyword evidence="1" id="KW-1133">Transmembrane helix</keyword>
<evidence type="ECO:0000313" key="3">
    <source>
        <dbReference type="Proteomes" id="UP000238375"/>
    </source>
</evidence>
<accession>A0A2T0SYG3</accession>
<dbReference type="AlphaFoldDB" id="A0A2T0SYG3"/>
<keyword evidence="3" id="KW-1185">Reference proteome</keyword>
<dbReference type="RefSeq" id="WP_106138179.1">
    <property type="nucleotide sequence ID" value="NZ_PVTE01000009.1"/>
</dbReference>
<organism evidence="2 3">
    <name type="scientific">Spirosoma oryzae</name>
    <dbReference type="NCBI Taxonomy" id="1469603"/>
    <lineage>
        <taxon>Bacteria</taxon>
        <taxon>Pseudomonadati</taxon>
        <taxon>Bacteroidota</taxon>
        <taxon>Cytophagia</taxon>
        <taxon>Cytophagales</taxon>
        <taxon>Cytophagaceae</taxon>
        <taxon>Spirosoma</taxon>
    </lineage>
</organism>
<dbReference type="EMBL" id="PVTE01000009">
    <property type="protein sequence ID" value="PRY38447.1"/>
    <property type="molecule type" value="Genomic_DNA"/>
</dbReference>
<feature type="transmembrane region" description="Helical" evidence="1">
    <location>
        <begin position="127"/>
        <end position="144"/>
    </location>
</feature>
<name>A0A2T0SYG3_9BACT</name>
<keyword evidence="1" id="KW-0812">Transmembrane</keyword>
<protein>
    <submittedName>
        <fullName evidence="2">Uncharacterized protein</fullName>
    </submittedName>
</protein>
<feature type="transmembrane region" description="Helical" evidence="1">
    <location>
        <begin position="177"/>
        <end position="195"/>
    </location>
</feature>
<keyword evidence="1" id="KW-0472">Membrane</keyword>
<sequence length="196" mass="22073">MIVQETEYRIPAVDELVDGFNYEKLIPALGWVAKTQEGVPSADTQELFASLIQWEQVRVSYTVTREIEPPKPSYLDRFKSWLSETPFFSTYVAPLLAVAAPLVLLVLGFAGIGFLDLLKIGATGHQLVYLFLNGLVLLTLARIGDRIIRYAFEHFNLLNTRPSATDKPWLLPVQTDYTRILLIVMGVLYTVTLLAK</sequence>
<evidence type="ECO:0000256" key="1">
    <source>
        <dbReference type="SAM" id="Phobius"/>
    </source>
</evidence>
<dbReference type="Proteomes" id="UP000238375">
    <property type="component" value="Unassembled WGS sequence"/>
</dbReference>